<dbReference type="Proteomes" id="UP000831787">
    <property type="component" value="Chromosome"/>
</dbReference>
<dbReference type="Gene3D" id="3.90.1200.10">
    <property type="match status" value="1"/>
</dbReference>
<dbReference type="SUPFAM" id="SSF56112">
    <property type="entry name" value="Protein kinase-like (PK-like)"/>
    <property type="match status" value="1"/>
</dbReference>
<feature type="domain" description="Aminoglycoside phosphotransferase" evidence="1">
    <location>
        <begin position="35"/>
        <end position="251"/>
    </location>
</feature>
<dbReference type="PANTHER" id="PTHR21310:SF15">
    <property type="entry name" value="AMINOGLYCOSIDE PHOSPHOTRANSFERASE DOMAIN-CONTAINING PROTEIN"/>
    <property type="match status" value="1"/>
</dbReference>
<gene>
    <name evidence="2" type="ORF">MUN89_02730</name>
</gene>
<evidence type="ECO:0000313" key="3">
    <source>
        <dbReference type="Proteomes" id="UP000831787"/>
    </source>
</evidence>
<keyword evidence="3" id="KW-1185">Reference proteome</keyword>
<dbReference type="PANTHER" id="PTHR21310">
    <property type="entry name" value="AMINOGLYCOSIDE PHOSPHOTRANSFERASE-RELATED-RELATED"/>
    <property type="match status" value="1"/>
</dbReference>
<protein>
    <submittedName>
        <fullName evidence="2">Phosphotransferase</fullName>
    </submittedName>
</protein>
<dbReference type="Gene3D" id="3.30.200.20">
    <property type="entry name" value="Phosphorylase Kinase, domain 1"/>
    <property type="match status" value="1"/>
</dbReference>
<evidence type="ECO:0000259" key="1">
    <source>
        <dbReference type="Pfam" id="PF01636"/>
    </source>
</evidence>
<dbReference type="Pfam" id="PF01636">
    <property type="entry name" value="APH"/>
    <property type="match status" value="1"/>
</dbReference>
<sequence length="299" mass="34867">MDKIIETAQLMINEIDPEFDMDKVKVLGTGFGSIVIEGNEEIIYRIARNVETAKQYEKEVEILPIITNDLDINIPIPIWYKINTPSVPSGIMAYKKIKGYSMSNELSEGNKTKLAKEIAGFMIDLHQIPIENLIMNKNLKNKYDRESLTMLRKNTIEVLEHQLSEEEHRTIKIWWDDVLSDHTLFNYQPILCHGDMWYENILVNENQSSVVGVIDFSNMMIGDPAIDLAPQLYLGHEFYERVLKEYTNVFGNEKEIRKRVHFHMKIRELSGLQYVIHNQLFDEYYDSISKIKNIFKSSG</sequence>
<proteinExistence type="predicted"/>
<dbReference type="InterPro" id="IPR002575">
    <property type="entry name" value="Aminoglycoside_PTrfase"/>
</dbReference>
<dbReference type="EMBL" id="CP095073">
    <property type="protein sequence ID" value="UOQ44887.1"/>
    <property type="molecule type" value="Genomic_DNA"/>
</dbReference>
<dbReference type="InterPro" id="IPR011009">
    <property type="entry name" value="Kinase-like_dom_sf"/>
</dbReference>
<dbReference type="InterPro" id="IPR051678">
    <property type="entry name" value="AGP_Transferase"/>
</dbReference>
<organism evidence="2 3">
    <name type="scientific">Halobacillus salinarum</name>
    <dbReference type="NCBI Taxonomy" id="2932257"/>
    <lineage>
        <taxon>Bacteria</taxon>
        <taxon>Bacillati</taxon>
        <taxon>Bacillota</taxon>
        <taxon>Bacilli</taxon>
        <taxon>Bacillales</taxon>
        <taxon>Bacillaceae</taxon>
        <taxon>Halobacillus</taxon>
    </lineage>
</organism>
<evidence type="ECO:0000313" key="2">
    <source>
        <dbReference type="EMBL" id="UOQ44887.1"/>
    </source>
</evidence>
<accession>A0ABY4EK90</accession>
<reference evidence="2 3" key="1">
    <citation type="submission" date="2022-04" db="EMBL/GenBank/DDBJ databases">
        <title>Halobacillus sp. isolated from saltern.</title>
        <authorList>
            <person name="Won M."/>
            <person name="Lee C.-M."/>
            <person name="Woen H.-Y."/>
            <person name="Kwon S.-W."/>
        </authorList>
    </citation>
    <scope>NUCLEOTIDE SEQUENCE [LARGE SCALE GENOMIC DNA]</scope>
    <source>
        <strain evidence="2 3">SSBR10-3</strain>
    </source>
</reference>
<name>A0ABY4EK90_9BACI</name>
<dbReference type="RefSeq" id="WP_244711195.1">
    <property type="nucleotide sequence ID" value="NZ_CP095073.1"/>
</dbReference>